<dbReference type="EMBL" id="CAJQZP010000975">
    <property type="protein sequence ID" value="CAG5005072.1"/>
    <property type="molecule type" value="Genomic_DNA"/>
</dbReference>
<dbReference type="InterPro" id="IPR022271">
    <property type="entry name" value="Lipocalin_ApoD"/>
</dbReference>
<dbReference type="PIRSF" id="PIRSF036893">
    <property type="entry name" value="Lipocalin_ApoD"/>
    <property type="match status" value="1"/>
</dbReference>
<evidence type="ECO:0000256" key="3">
    <source>
        <dbReference type="SAM" id="SignalP"/>
    </source>
</evidence>
<dbReference type="Pfam" id="PF00061">
    <property type="entry name" value="Lipocalin"/>
    <property type="match status" value="1"/>
</dbReference>
<feature type="domain" description="Lipocalin/cytosolic fatty-acid binding" evidence="4">
    <location>
        <begin position="38"/>
        <end position="177"/>
    </location>
</feature>
<dbReference type="GO" id="GO:0005737">
    <property type="term" value="C:cytoplasm"/>
    <property type="evidence" value="ECO:0007669"/>
    <property type="project" value="TreeGrafter"/>
</dbReference>
<name>A0A8S3X650_PARAO</name>
<proteinExistence type="inferred from homology"/>
<organism evidence="5 6">
    <name type="scientific">Parnassius apollo</name>
    <name type="common">Apollo butterfly</name>
    <name type="synonym">Papilio apollo</name>
    <dbReference type="NCBI Taxonomy" id="110799"/>
    <lineage>
        <taxon>Eukaryota</taxon>
        <taxon>Metazoa</taxon>
        <taxon>Ecdysozoa</taxon>
        <taxon>Arthropoda</taxon>
        <taxon>Hexapoda</taxon>
        <taxon>Insecta</taxon>
        <taxon>Pterygota</taxon>
        <taxon>Neoptera</taxon>
        <taxon>Endopterygota</taxon>
        <taxon>Lepidoptera</taxon>
        <taxon>Glossata</taxon>
        <taxon>Ditrysia</taxon>
        <taxon>Papilionoidea</taxon>
        <taxon>Papilionidae</taxon>
        <taxon>Parnassiinae</taxon>
        <taxon>Parnassini</taxon>
        <taxon>Parnassius</taxon>
        <taxon>Parnassius</taxon>
    </lineage>
</organism>
<feature type="signal peptide" evidence="3">
    <location>
        <begin position="1"/>
        <end position="15"/>
    </location>
</feature>
<dbReference type="PANTHER" id="PTHR10612">
    <property type="entry name" value="APOLIPOPROTEIN D"/>
    <property type="match status" value="1"/>
</dbReference>
<keyword evidence="6" id="KW-1185">Reference proteome</keyword>
<dbReference type="GO" id="GO:0006629">
    <property type="term" value="P:lipid metabolic process"/>
    <property type="evidence" value="ECO:0007669"/>
    <property type="project" value="TreeGrafter"/>
</dbReference>
<evidence type="ECO:0000259" key="4">
    <source>
        <dbReference type="Pfam" id="PF00061"/>
    </source>
</evidence>
<gene>
    <name evidence="5" type="ORF">PAPOLLO_LOCUS14519</name>
</gene>
<evidence type="ECO:0000256" key="1">
    <source>
        <dbReference type="ARBA" id="ARBA00006889"/>
    </source>
</evidence>
<keyword evidence="3" id="KW-0732">Signal</keyword>
<accession>A0A8S3X650</accession>
<feature type="chain" id="PRO_5035812134" evidence="3">
    <location>
        <begin position="16"/>
        <end position="198"/>
    </location>
</feature>
<dbReference type="AlphaFoldDB" id="A0A8S3X650"/>
<evidence type="ECO:0000313" key="5">
    <source>
        <dbReference type="EMBL" id="CAG5005072.1"/>
    </source>
</evidence>
<dbReference type="OrthoDB" id="565904at2759"/>
<reference evidence="5" key="1">
    <citation type="submission" date="2021-04" db="EMBL/GenBank/DDBJ databases">
        <authorList>
            <person name="Tunstrom K."/>
        </authorList>
    </citation>
    <scope>NUCLEOTIDE SEQUENCE</scope>
</reference>
<evidence type="ECO:0000256" key="2">
    <source>
        <dbReference type="PIRNR" id="PIRNR036893"/>
    </source>
</evidence>
<comment type="similarity">
    <text evidence="1 2">Belongs to the calycin superfamily. Lipocalin family.</text>
</comment>
<protein>
    <submittedName>
        <fullName evidence="5">(apollo) hypothetical protein</fullName>
    </submittedName>
</protein>
<sequence>MFRFLVLAFIAVASAEVIYDGPCPEVKPIEKFDFPAYQGTWYEIARFPHATEEGTKGKCSTAEYFVDGDKTKVKNSHVIDGVKSYIEGDLTLVEPGKLMLTYTFGGVSKNSYMTVVDSDYKNYSIVYSCKFFKDTNKHQVFAWILSRKTTLEGAAKESVENYLKDSKIIEKSKFVDNDYSEEACKATVTKAITEFLKP</sequence>
<dbReference type="InterPro" id="IPR000566">
    <property type="entry name" value="Lipocln_cytosolic_FA-bd_dom"/>
</dbReference>
<dbReference type="PANTHER" id="PTHR10612:SF34">
    <property type="entry name" value="APOLIPOPROTEIN D"/>
    <property type="match status" value="1"/>
</dbReference>
<comment type="caution">
    <text evidence="5">The sequence shown here is derived from an EMBL/GenBank/DDBJ whole genome shotgun (WGS) entry which is preliminary data.</text>
</comment>
<dbReference type="Proteomes" id="UP000691718">
    <property type="component" value="Unassembled WGS sequence"/>
</dbReference>
<dbReference type="GO" id="GO:0000302">
    <property type="term" value="P:response to reactive oxygen species"/>
    <property type="evidence" value="ECO:0007669"/>
    <property type="project" value="TreeGrafter"/>
</dbReference>
<evidence type="ECO:0000313" key="6">
    <source>
        <dbReference type="Proteomes" id="UP000691718"/>
    </source>
</evidence>